<evidence type="ECO:0000313" key="14">
    <source>
        <dbReference type="Proteomes" id="UP000254387"/>
    </source>
</evidence>
<dbReference type="Proteomes" id="UP000254141">
    <property type="component" value="Unassembled WGS sequence"/>
</dbReference>
<name>A0A2X1QI13_KLEPN</name>
<gene>
    <name evidence="5" type="primary">mazE</name>
    <name evidence="7" type="synonym">mazE_1</name>
    <name evidence="8" type="synonym">mazE_2</name>
    <name evidence="4" type="ORF">GJJ01_25920</name>
    <name evidence="9" type="ORF">NCTC5051_05431</name>
    <name evidence="10" type="ORF">NCTC5051_05540</name>
    <name evidence="6" type="ORF">NCTC5052_05532</name>
    <name evidence="7" type="ORF">NCTC5053_00057</name>
    <name evidence="8" type="ORF">NCTC5053_00235</name>
    <name evidence="5" type="ORF">NCTC9601_02347</name>
    <name evidence="3" type="ORF">Q6294_25740</name>
</gene>
<dbReference type="GO" id="GO:0003677">
    <property type="term" value="F:DNA binding"/>
    <property type="evidence" value="ECO:0007669"/>
    <property type="project" value="UniProtKB-UniRule"/>
</dbReference>
<dbReference type="RefSeq" id="WP_032454911.1">
    <property type="nucleotide sequence ID" value="NZ_BIIP01000017.1"/>
</dbReference>
<reference evidence="11 12" key="1">
    <citation type="submission" date="2018-06" db="EMBL/GenBank/DDBJ databases">
        <authorList>
            <consortium name="Pathogen Informatics"/>
            <person name="Doyle S."/>
        </authorList>
    </citation>
    <scope>NUCLEOTIDE SEQUENCE [LARGE SCALE GENOMIC DNA]</scope>
    <source>
        <strain evidence="9 13">NCTC5051</strain>
        <strain evidence="6 12">NCTC5052</strain>
        <strain evidence="7 14">NCTC5053</strain>
        <strain evidence="5 11">NCTC9601</strain>
    </source>
</reference>
<dbReference type="PANTHER" id="PTHR40516">
    <property type="entry name" value="ANTITOXIN CHPS-RELATED"/>
    <property type="match status" value="1"/>
</dbReference>
<dbReference type="EMBL" id="JAUUIA010000031">
    <property type="protein sequence ID" value="MDP0970420.1"/>
    <property type="molecule type" value="Genomic_DNA"/>
</dbReference>
<evidence type="ECO:0000313" key="3">
    <source>
        <dbReference type="EMBL" id="MDP0970420.1"/>
    </source>
</evidence>
<dbReference type="Proteomes" id="UP000441029">
    <property type="component" value="Unassembled WGS sequence"/>
</dbReference>
<dbReference type="InterPro" id="IPR039052">
    <property type="entry name" value="Antitox_PemI-like"/>
</dbReference>
<keyword evidence="1 3" id="KW-0238">DNA-binding</keyword>
<reference evidence="3" key="3">
    <citation type="submission" date="2023-07" db="EMBL/GenBank/DDBJ databases">
        <authorList>
            <person name="Peng Z."/>
        </authorList>
    </citation>
    <scope>NUCLEOTIDE SEQUENCE</scope>
    <source>
        <strain evidence="3">KP219</strain>
    </source>
</reference>
<proteinExistence type="predicted"/>
<evidence type="ECO:0000256" key="1">
    <source>
        <dbReference type="PROSITE-ProRule" id="PRU01076"/>
    </source>
</evidence>
<dbReference type="AlphaFoldDB" id="A0A2X1QI13"/>
<dbReference type="PROSITE" id="PS51740">
    <property type="entry name" value="SPOVT_ABRB"/>
    <property type="match status" value="1"/>
</dbReference>
<dbReference type="InterPro" id="IPR037914">
    <property type="entry name" value="SpoVT-AbrB_sf"/>
</dbReference>
<evidence type="ECO:0000313" key="7">
    <source>
        <dbReference type="EMBL" id="STU73106.1"/>
    </source>
</evidence>
<dbReference type="PANTHER" id="PTHR40516:SF1">
    <property type="entry name" value="ANTITOXIN CHPS-RELATED"/>
    <property type="match status" value="1"/>
</dbReference>
<evidence type="ECO:0000313" key="11">
    <source>
        <dbReference type="Proteomes" id="UP000251123"/>
    </source>
</evidence>
<evidence type="ECO:0000313" key="12">
    <source>
        <dbReference type="Proteomes" id="UP000254103"/>
    </source>
</evidence>
<dbReference type="EMBL" id="UGMN01000001">
    <property type="protein sequence ID" value="STU73106.1"/>
    <property type="molecule type" value="Genomic_DNA"/>
</dbReference>
<organism evidence="5 11">
    <name type="scientific">Klebsiella pneumoniae</name>
    <dbReference type="NCBI Taxonomy" id="573"/>
    <lineage>
        <taxon>Bacteria</taxon>
        <taxon>Pseudomonadati</taxon>
        <taxon>Pseudomonadota</taxon>
        <taxon>Gammaproteobacteria</taxon>
        <taxon>Enterobacterales</taxon>
        <taxon>Enterobacteriaceae</taxon>
        <taxon>Klebsiella/Raoultella group</taxon>
        <taxon>Klebsiella</taxon>
        <taxon>Klebsiella pneumoniae complex</taxon>
    </lineage>
</organism>
<protein>
    <submittedName>
        <fullName evidence="3">AbrB/MazE/SpoVT family DNA-binding domain-containing protein</fullName>
    </submittedName>
    <submittedName>
        <fullName evidence="5">Antitoxin MazE</fullName>
    </submittedName>
</protein>
<evidence type="ECO:0000313" key="8">
    <source>
        <dbReference type="EMBL" id="STU78295.1"/>
    </source>
</evidence>
<dbReference type="Gene3D" id="2.10.260.10">
    <property type="match status" value="1"/>
</dbReference>
<dbReference type="Proteomes" id="UP000254387">
    <property type="component" value="Unassembled WGS sequence"/>
</dbReference>
<evidence type="ECO:0000259" key="2">
    <source>
        <dbReference type="PROSITE" id="PS51740"/>
    </source>
</evidence>
<evidence type="ECO:0000313" key="13">
    <source>
        <dbReference type="Proteomes" id="UP000254141"/>
    </source>
</evidence>
<dbReference type="Proteomes" id="UP000254103">
    <property type="component" value="Unassembled WGS sequence"/>
</dbReference>
<evidence type="ECO:0000313" key="15">
    <source>
        <dbReference type="Proteomes" id="UP000441029"/>
    </source>
</evidence>
<evidence type="ECO:0000313" key="10">
    <source>
        <dbReference type="EMBL" id="STW25749.1"/>
    </source>
</evidence>
<evidence type="ECO:0000313" key="6">
    <source>
        <dbReference type="EMBL" id="STU46710.1"/>
    </source>
</evidence>
<dbReference type="Proteomes" id="UP000251123">
    <property type="component" value="Unassembled WGS sequence"/>
</dbReference>
<evidence type="ECO:0000313" key="5">
    <source>
        <dbReference type="EMBL" id="SPX55174.1"/>
    </source>
</evidence>
<dbReference type="Proteomes" id="UP001244490">
    <property type="component" value="Unassembled WGS sequence"/>
</dbReference>
<feature type="domain" description="SpoVT-AbrB" evidence="2">
    <location>
        <begin position="4"/>
        <end position="49"/>
    </location>
</feature>
<evidence type="ECO:0000313" key="4">
    <source>
        <dbReference type="EMBL" id="MRJ99356.1"/>
    </source>
</evidence>
<reference evidence="4 15" key="2">
    <citation type="submission" date="2019-11" db="EMBL/GenBank/DDBJ databases">
        <title>Molecular typing, antibiotic resistance determination and virulence profiling for 36 multidrug-resistant clinical Klebsiella pneumoniae isolates using second- and third-generation sequencing.</title>
        <authorList>
            <person name="Shelenkov A."/>
            <person name="Mikhaylova Y."/>
            <person name="Yanushevich Y."/>
            <person name="Samoilov A."/>
            <person name="Petrova L."/>
            <person name="Fomina V."/>
            <person name="Gusarov V."/>
            <person name="Zamyatin M."/>
            <person name="Shagin D."/>
        </authorList>
    </citation>
    <scope>NUCLEOTIDE SEQUENCE [LARGE SCALE GENOMIC DNA]</scope>
    <source>
        <strain evidence="4 15">CriePir226</strain>
    </source>
</reference>
<sequence>MSQATFKKWGNQAGIRFPAAVMKAAALNVDDTVDIEVQEGRIVLIPTKEKTYSLDALLSGITEENMHNKADFGKPTGKEML</sequence>
<dbReference type="GO" id="GO:0097351">
    <property type="term" value="F:toxin sequestering activity"/>
    <property type="evidence" value="ECO:0007669"/>
    <property type="project" value="InterPro"/>
</dbReference>
<dbReference type="InterPro" id="IPR007159">
    <property type="entry name" value="SpoVT-AbrB_dom"/>
</dbReference>
<dbReference type="SUPFAM" id="SSF89447">
    <property type="entry name" value="AbrB/MazE/MraZ-like"/>
    <property type="match status" value="1"/>
</dbReference>
<dbReference type="EMBL" id="UGLU01000003">
    <property type="protein sequence ID" value="STW25749.1"/>
    <property type="molecule type" value="Genomic_DNA"/>
</dbReference>
<dbReference type="SMART" id="SM00966">
    <property type="entry name" value="SpoVT_AbrB"/>
    <property type="match status" value="1"/>
</dbReference>
<dbReference type="EMBL" id="UGMN01000002">
    <property type="protein sequence ID" value="STU78295.1"/>
    <property type="molecule type" value="Genomic_DNA"/>
</dbReference>
<dbReference type="EMBL" id="UGLU01000002">
    <property type="protein sequence ID" value="STW25644.1"/>
    <property type="molecule type" value="Genomic_DNA"/>
</dbReference>
<dbReference type="EMBL" id="UGLJ01000004">
    <property type="protein sequence ID" value="STU46710.1"/>
    <property type="molecule type" value="Genomic_DNA"/>
</dbReference>
<dbReference type="EMBL" id="WJVL01000028">
    <property type="protein sequence ID" value="MRJ99356.1"/>
    <property type="molecule type" value="Genomic_DNA"/>
</dbReference>
<dbReference type="EMBL" id="UASN01000019">
    <property type="protein sequence ID" value="SPX55174.1"/>
    <property type="molecule type" value="Genomic_DNA"/>
</dbReference>
<accession>A0A2X1QI13</accession>
<dbReference type="Pfam" id="PF04014">
    <property type="entry name" value="MazE_antitoxin"/>
    <property type="match status" value="1"/>
</dbReference>
<evidence type="ECO:0000313" key="9">
    <source>
        <dbReference type="EMBL" id="STW25644.1"/>
    </source>
</evidence>